<sequence length="126" mass="13348">MTRALFSLSWLAAALCLSACGSDAPAVPDAAAVQRAESLRPTNAALAAQYERACMTCHAVPGSGAPLTGFTEHWKPRMKQGMDTLVHHAIDGYQAMPARGLCADCTEQDMRALVGFMANGKDISHD</sequence>
<evidence type="ECO:0000256" key="1">
    <source>
        <dbReference type="ARBA" id="ARBA00022448"/>
    </source>
</evidence>
<keyword evidence="6" id="KW-0732">Signal</keyword>
<keyword evidence="5" id="KW-0408">Iron</keyword>
<feature type="chain" id="PRO_5045076916" description="Cytochrome c domain-containing protein" evidence="6">
    <location>
        <begin position="27"/>
        <end position="126"/>
    </location>
</feature>
<accession>A0ABM9K4I6</accession>
<evidence type="ECO:0000256" key="5">
    <source>
        <dbReference type="ARBA" id="ARBA00023004"/>
    </source>
</evidence>
<keyword evidence="2" id="KW-0349">Heme</keyword>
<dbReference type="InterPro" id="IPR036909">
    <property type="entry name" value="Cyt_c-like_dom_sf"/>
</dbReference>
<dbReference type="InterPro" id="IPR002323">
    <property type="entry name" value="Cyt_CIE"/>
</dbReference>
<organism evidence="8 9">
    <name type="scientific">Ralstonia flaminis</name>
    <dbReference type="NCBI Taxonomy" id="3058597"/>
    <lineage>
        <taxon>Bacteria</taxon>
        <taxon>Pseudomonadati</taxon>
        <taxon>Pseudomonadota</taxon>
        <taxon>Betaproteobacteria</taxon>
        <taxon>Burkholderiales</taxon>
        <taxon>Burkholderiaceae</taxon>
        <taxon>Ralstonia</taxon>
    </lineage>
</organism>
<keyword evidence="4" id="KW-0249">Electron transport</keyword>
<feature type="signal peptide" evidence="6">
    <location>
        <begin position="1"/>
        <end position="26"/>
    </location>
</feature>
<dbReference type="EMBL" id="CATZLL010000005">
    <property type="protein sequence ID" value="CAJ0813372.1"/>
    <property type="molecule type" value="Genomic_DNA"/>
</dbReference>
<feature type="domain" description="Cytochrome c" evidence="7">
    <location>
        <begin position="44"/>
        <end position="117"/>
    </location>
</feature>
<comment type="caution">
    <text evidence="8">The sequence shown here is derived from an EMBL/GenBank/DDBJ whole genome shotgun (WGS) entry which is preliminary data.</text>
</comment>
<keyword evidence="3" id="KW-0479">Metal-binding</keyword>
<evidence type="ECO:0000256" key="4">
    <source>
        <dbReference type="ARBA" id="ARBA00022982"/>
    </source>
</evidence>
<proteinExistence type="predicted"/>
<gene>
    <name evidence="8" type="ORF">LMG18101_01882</name>
</gene>
<dbReference type="InterPro" id="IPR009056">
    <property type="entry name" value="Cyt_c-like_dom"/>
</dbReference>
<dbReference type="RefSeq" id="WP_199032475.1">
    <property type="nucleotide sequence ID" value="NZ_CATZLL010000005.1"/>
</dbReference>
<dbReference type="SUPFAM" id="SSF46626">
    <property type="entry name" value="Cytochrome c"/>
    <property type="match status" value="1"/>
</dbReference>
<reference evidence="8 9" key="1">
    <citation type="submission" date="2023-07" db="EMBL/GenBank/DDBJ databases">
        <authorList>
            <person name="Peeters C."/>
        </authorList>
    </citation>
    <scope>NUCLEOTIDE SEQUENCE [LARGE SCALE GENOMIC DNA]</scope>
    <source>
        <strain evidence="8 9">LMG 18101</strain>
    </source>
</reference>
<evidence type="ECO:0000259" key="7">
    <source>
        <dbReference type="Pfam" id="PF13442"/>
    </source>
</evidence>
<keyword evidence="9" id="KW-1185">Reference proteome</keyword>
<dbReference type="PANTHER" id="PTHR40942">
    <property type="match status" value="1"/>
</dbReference>
<dbReference type="Gene3D" id="1.10.760.10">
    <property type="entry name" value="Cytochrome c-like domain"/>
    <property type="match status" value="1"/>
</dbReference>
<keyword evidence="1" id="KW-0813">Transport</keyword>
<evidence type="ECO:0000256" key="3">
    <source>
        <dbReference type="ARBA" id="ARBA00022723"/>
    </source>
</evidence>
<evidence type="ECO:0000313" key="8">
    <source>
        <dbReference type="EMBL" id="CAJ0813372.1"/>
    </source>
</evidence>
<dbReference type="PRINTS" id="PR00607">
    <property type="entry name" value="CYTCHROMECIE"/>
</dbReference>
<evidence type="ECO:0000313" key="9">
    <source>
        <dbReference type="Proteomes" id="UP001189757"/>
    </source>
</evidence>
<evidence type="ECO:0000256" key="2">
    <source>
        <dbReference type="ARBA" id="ARBA00022617"/>
    </source>
</evidence>
<protein>
    <recommendedName>
        <fullName evidence="7">Cytochrome c domain-containing protein</fullName>
    </recommendedName>
</protein>
<dbReference type="PANTHER" id="PTHR40942:SF4">
    <property type="entry name" value="CYTOCHROME C5"/>
    <property type="match status" value="1"/>
</dbReference>
<evidence type="ECO:0000256" key="6">
    <source>
        <dbReference type="SAM" id="SignalP"/>
    </source>
</evidence>
<name>A0ABM9K4I6_9RALS</name>
<dbReference type="Proteomes" id="UP001189757">
    <property type="component" value="Unassembled WGS sequence"/>
</dbReference>
<dbReference type="Pfam" id="PF13442">
    <property type="entry name" value="Cytochrome_CBB3"/>
    <property type="match status" value="1"/>
</dbReference>